<dbReference type="AlphaFoldDB" id="A0A5B7GNW0"/>
<protein>
    <submittedName>
        <fullName evidence="1">Uncharacterized protein</fullName>
    </submittedName>
</protein>
<gene>
    <name evidence="1" type="ORF">E2C01_053315</name>
</gene>
<organism evidence="1 2">
    <name type="scientific">Portunus trituberculatus</name>
    <name type="common">Swimming crab</name>
    <name type="synonym">Neptunus trituberculatus</name>
    <dbReference type="NCBI Taxonomy" id="210409"/>
    <lineage>
        <taxon>Eukaryota</taxon>
        <taxon>Metazoa</taxon>
        <taxon>Ecdysozoa</taxon>
        <taxon>Arthropoda</taxon>
        <taxon>Crustacea</taxon>
        <taxon>Multicrustacea</taxon>
        <taxon>Malacostraca</taxon>
        <taxon>Eumalacostraca</taxon>
        <taxon>Eucarida</taxon>
        <taxon>Decapoda</taxon>
        <taxon>Pleocyemata</taxon>
        <taxon>Brachyura</taxon>
        <taxon>Eubrachyura</taxon>
        <taxon>Portunoidea</taxon>
        <taxon>Portunidae</taxon>
        <taxon>Portuninae</taxon>
        <taxon>Portunus</taxon>
    </lineage>
</organism>
<name>A0A5B7GNW0_PORTR</name>
<evidence type="ECO:0000313" key="2">
    <source>
        <dbReference type="Proteomes" id="UP000324222"/>
    </source>
</evidence>
<accession>A0A5B7GNW0</accession>
<comment type="caution">
    <text evidence="1">The sequence shown here is derived from an EMBL/GenBank/DDBJ whole genome shotgun (WGS) entry which is preliminary data.</text>
</comment>
<keyword evidence="2" id="KW-1185">Reference proteome</keyword>
<dbReference type="Proteomes" id="UP000324222">
    <property type="component" value="Unassembled WGS sequence"/>
</dbReference>
<reference evidence="1 2" key="1">
    <citation type="submission" date="2019-05" db="EMBL/GenBank/DDBJ databases">
        <title>Another draft genome of Portunus trituberculatus and its Hox gene families provides insights of decapod evolution.</title>
        <authorList>
            <person name="Jeong J.-H."/>
            <person name="Song I."/>
            <person name="Kim S."/>
            <person name="Choi T."/>
            <person name="Kim D."/>
            <person name="Ryu S."/>
            <person name="Kim W."/>
        </authorList>
    </citation>
    <scope>NUCLEOTIDE SEQUENCE [LARGE SCALE GENOMIC DNA]</scope>
    <source>
        <tissue evidence="1">Muscle</tissue>
    </source>
</reference>
<evidence type="ECO:0000313" key="1">
    <source>
        <dbReference type="EMBL" id="MPC59299.1"/>
    </source>
</evidence>
<sequence length="108" mass="12167">MGVPVWSREPASNLWPDSISTHHCSLRLTVLESLPFLERFWTCQYLLSSHSTHTSPCAAINLGDSLIPDQCPLRPDTTTPSLAHHGKGHLDDRYQATRRNAKEINHLI</sequence>
<dbReference type="EMBL" id="VSRR010016441">
    <property type="protein sequence ID" value="MPC59299.1"/>
    <property type="molecule type" value="Genomic_DNA"/>
</dbReference>
<proteinExistence type="predicted"/>